<dbReference type="PROSITE" id="PS50222">
    <property type="entry name" value="EF_HAND_2"/>
    <property type="match status" value="3"/>
</dbReference>
<dbReference type="PRINTS" id="PR00450">
    <property type="entry name" value="RECOVERIN"/>
</dbReference>
<keyword evidence="2" id="KW-0519">Myristate</keyword>
<evidence type="ECO:0000256" key="6">
    <source>
        <dbReference type="ARBA" id="ARBA00023288"/>
    </source>
</evidence>
<dbReference type="Proteomes" id="UP000663879">
    <property type="component" value="Unassembled WGS sequence"/>
</dbReference>
<dbReference type="Pfam" id="PF13499">
    <property type="entry name" value="EF-hand_7"/>
    <property type="match status" value="1"/>
</dbReference>
<dbReference type="SUPFAM" id="SSF47473">
    <property type="entry name" value="EF-hand"/>
    <property type="match status" value="1"/>
</dbReference>
<evidence type="ECO:0000256" key="3">
    <source>
        <dbReference type="ARBA" id="ARBA00022723"/>
    </source>
</evidence>
<evidence type="ECO:0000256" key="4">
    <source>
        <dbReference type="ARBA" id="ARBA00022737"/>
    </source>
</evidence>
<organism evidence="8 9">
    <name type="scientific">Brachionus calyciflorus</name>
    <dbReference type="NCBI Taxonomy" id="104777"/>
    <lineage>
        <taxon>Eukaryota</taxon>
        <taxon>Metazoa</taxon>
        <taxon>Spiralia</taxon>
        <taxon>Gnathifera</taxon>
        <taxon>Rotifera</taxon>
        <taxon>Eurotatoria</taxon>
        <taxon>Monogononta</taxon>
        <taxon>Pseudotrocha</taxon>
        <taxon>Ploima</taxon>
        <taxon>Brachionidae</taxon>
        <taxon>Brachionus</taxon>
    </lineage>
</organism>
<dbReference type="CDD" id="cd00051">
    <property type="entry name" value="EFh"/>
    <property type="match status" value="2"/>
</dbReference>
<dbReference type="Gene3D" id="1.10.238.10">
    <property type="entry name" value="EF-hand"/>
    <property type="match status" value="1"/>
</dbReference>
<gene>
    <name evidence="8" type="ORF">OXX778_LOCUS21123</name>
</gene>
<comment type="similarity">
    <text evidence="1">Belongs to the recoverin family.</text>
</comment>
<dbReference type="InterPro" id="IPR018247">
    <property type="entry name" value="EF_Hand_1_Ca_BS"/>
</dbReference>
<evidence type="ECO:0000259" key="7">
    <source>
        <dbReference type="PROSITE" id="PS50222"/>
    </source>
</evidence>
<keyword evidence="3" id="KW-0479">Metal-binding</keyword>
<dbReference type="InterPro" id="IPR002048">
    <property type="entry name" value="EF_hand_dom"/>
</dbReference>
<dbReference type="AlphaFoldDB" id="A0A814P2X1"/>
<keyword evidence="5" id="KW-0106">Calcium</keyword>
<accession>A0A814P2X1</accession>
<dbReference type="PANTHER" id="PTHR23055">
    <property type="entry name" value="CALCIUM BINDING PROTEINS"/>
    <property type="match status" value="1"/>
</dbReference>
<proteinExistence type="inferred from homology"/>
<comment type="caution">
    <text evidence="8">The sequence shown here is derived from an EMBL/GenBank/DDBJ whole genome shotgun (WGS) entry which is preliminary data.</text>
</comment>
<keyword evidence="4" id="KW-0677">Repeat</keyword>
<evidence type="ECO:0000256" key="5">
    <source>
        <dbReference type="ARBA" id="ARBA00022837"/>
    </source>
</evidence>
<dbReference type="InterPro" id="IPR028846">
    <property type="entry name" value="Recoverin"/>
</dbReference>
<evidence type="ECO:0000313" key="9">
    <source>
        <dbReference type="Proteomes" id="UP000663879"/>
    </source>
</evidence>
<feature type="domain" description="EF-hand" evidence="7">
    <location>
        <begin position="104"/>
        <end position="139"/>
    </location>
</feature>
<keyword evidence="9" id="KW-1185">Reference proteome</keyword>
<evidence type="ECO:0000256" key="1">
    <source>
        <dbReference type="ARBA" id="ARBA00006049"/>
    </source>
</evidence>
<evidence type="ECO:0000313" key="8">
    <source>
        <dbReference type="EMBL" id="CAF1100472.1"/>
    </source>
</evidence>
<dbReference type="OrthoDB" id="191686at2759"/>
<dbReference type="GO" id="GO:0005509">
    <property type="term" value="F:calcium ion binding"/>
    <property type="evidence" value="ECO:0007669"/>
    <property type="project" value="InterPro"/>
</dbReference>
<dbReference type="PANTHER" id="PTHR23055:SF178">
    <property type="entry name" value="NEUROCALCIN HOMOLOG"/>
    <property type="match status" value="1"/>
</dbReference>
<dbReference type="InterPro" id="IPR011992">
    <property type="entry name" value="EF-hand-dom_pair"/>
</dbReference>
<keyword evidence="6" id="KW-0449">Lipoprotein</keyword>
<dbReference type="PROSITE" id="PS00018">
    <property type="entry name" value="EF_HAND_1"/>
    <property type="match status" value="3"/>
</dbReference>
<name>A0A814P2X1_9BILA</name>
<reference evidence="8" key="1">
    <citation type="submission" date="2021-02" db="EMBL/GenBank/DDBJ databases">
        <authorList>
            <person name="Nowell W R."/>
        </authorList>
    </citation>
    <scope>NUCLEOTIDE SEQUENCE</scope>
    <source>
        <strain evidence="8">Ploen Becks lab</strain>
    </source>
</reference>
<feature type="domain" description="EF-hand" evidence="7">
    <location>
        <begin position="64"/>
        <end position="99"/>
    </location>
</feature>
<feature type="domain" description="EF-hand" evidence="7">
    <location>
        <begin position="147"/>
        <end position="182"/>
    </location>
</feature>
<dbReference type="SMART" id="SM00054">
    <property type="entry name" value="EFh"/>
    <property type="match status" value="3"/>
</dbReference>
<protein>
    <recommendedName>
        <fullName evidence="7">EF-hand domain-containing protein</fullName>
    </recommendedName>
</protein>
<sequence>MGNRNGKKNIELKEKEIVLLMQKTGLSRQEILDWHAQFLKDYPDGSIDLNEFTTLYKKFYNFGNPEKYAKFAFKAFDDDKSGKITFSEFLIATAFSLNSSRDDDTQQSLEFAFDIYDIDDNGKVDKKEVLTLITAVYELENGYSSADAQNTVDELFRYYDTDNSGYLNKKEFVTALLNDSYIRNALLVN</sequence>
<evidence type="ECO:0000256" key="2">
    <source>
        <dbReference type="ARBA" id="ARBA00022707"/>
    </source>
</evidence>
<dbReference type="Pfam" id="PF00036">
    <property type="entry name" value="EF-hand_1"/>
    <property type="match status" value="1"/>
</dbReference>
<dbReference type="EMBL" id="CAJNOC010007521">
    <property type="protein sequence ID" value="CAF1100472.1"/>
    <property type="molecule type" value="Genomic_DNA"/>
</dbReference>